<protein>
    <submittedName>
        <fullName evidence="1">Uncharacterized protein</fullName>
    </submittedName>
</protein>
<proteinExistence type="predicted"/>
<organism evidence="1 2">
    <name type="scientific">Cladorrhinum samala</name>
    <dbReference type="NCBI Taxonomy" id="585594"/>
    <lineage>
        <taxon>Eukaryota</taxon>
        <taxon>Fungi</taxon>
        <taxon>Dikarya</taxon>
        <taxon>Ascomycota</taxon>
        <taxon>Pezizomycotina</taxon>
        <taxon>Sordariomycetes</taxon>
        <taxon>Sordariomycetidae</taxon>
        <taxon>Sordariales</taxon>
        <taxon>Podosporaceae</taxon>
        <taxon>Cladorrhinum</taxon>
    </lineage>
</organism>
<sequence length="101" mass="11252">MDGKGWRMGIKVNIRPSLLYLSFFCVSLAVKDMCLLLGFHYHVCSLDATKCNLHLNPLFSHAEVGIGKVETGNLRRDVCGDMDSDTVAYQKASTKKQNNSK</sequence>
<dbReference type="EMBL" id="MU864973">
    <property type="protein sequence ID" value="KAK4462385.1"/>
    <property type="molecule type" value="Genomic_DNA"/>
</dbReference>
<name>A0AAV9HNL0_9PEZI</name>
<dbReference type="Proteomes" id="UP001321749">
    <property type="component" value="Unassembled WGS sequence"/>
</dbReference>
<keyword evidence="2" id="KW-1185">Reference proteome</keyword>
<accession>A0AAV9HNL0</accession>
<comment type="caution">
    <text evidence="1">The sequence shown here is derived from an EMBL/GenBank/DDBJ whole genome shotgun (WGS) entry which is preliminary data.</text>
</comment>
<evidence type="ECO:0000313" key="2">
    <source>
        <dbReference type="Proteomes" id="UP001321749"/>
    </source>
</evidence>
<reference evidence="1" key="1">
    <citation type="journal article" date="2023" name="Mol. Phylogenet. Evol.">
        <title>Genome-scale phylogeny and comparative genomics of the fungal order Sordariales.</title>
        <authorList>
            <person name="Hensen N."/>
            <person name="Bonometti L."/>
            <person name="Westerberg I."/>
            <person name="Brannstrom I.O."/>
            <person name="Guillou S."/>
            <person name="Cros-Aarteil S."/>
            <person name="Calhoun S."/>
            <person name="Haridas S."/>
            <person name="Kuo A."/>
            <person name="Mondo S."/>
            <person name="Pangilinan J."/>
            <person name="Riley R."/>
            <person name="LaButti K."/>
            <person name="Andreopoulos B."/>
            <person name="Lipzen A."/>
            <person name="Chen C."/>
            <person name="Yan M."/>
            <person name="Daum C."/>
            <person name="Ng V."/>
            <person name="Clum A."/>
            <person name="Steindorff A."/>
            <person name="Ohm R.A."/>
            <person name="Martin F."/>
            <person name="Silar P."/>
            <person name="Natvig D.O."/>
            <person name="Lalanne C."/>
            <person name="Gautier V."/>
            <person name="Ament-Velasquez S.L."/>
            <person name="Kruys A."/>
            <person name="Hutchinson M.I."/>
            <person name="Powell A.J."/>
            <person name="Barry K."/>
            <person name="Miller A.N."/>
            <person name="Grigoriev I.V."/>
            <person name="Debuchy R."/>
            <person name="Gladieux P."/>
            <person name="Hiltunen Thoren M."/>
            <person name="Johannesson H."/>
        </authorList>
    </citation>
    <scope>NUCLEOTIDE SEQUENCE</scope>
    <source>
        <strain evidence="1">PSN324</strain>
    </source>
</reference>
<reference evidence="1" key="2">
    <citation type="submission" date="2023-06" db="EMBL/GenBank/DDBJ databases">
        <authorList>
            <consortium name="Lawrence Berkeley National Laboratory"/>
            <person name="Mondo S.J."/>
            <person name="Hensen N."/>
            <person name="Bonometti L."/>
            <person name="Westerberg I."/>
            <person name="Brannstrom I.O."/>
            <person name="Guillou S."/>
            <person name="Cros-Aarteil S."/>
            <person name="Calhoun S."/>
            <person name="Haridas S."/>
            <person name="Kuo A."/>
            <person name="Pangilinan J."/>
            <person name="Riley R."/>
            <person name="Labutti K."/>
            <person name="Andreopoulos B."/>
            <person name="Lipzen A."/>
            <person name="Chen C."/>
            <person name="Yanf M."/>
            <person name="Daum C."/>
            <person name="Ng V."/>
            <person name="Clum A."/>
            <person name="Steindorff A."/>
            <person name="Ohm R."/>
            <person name="Martin F."/>
            <person name="Silar P."/>
            <person name="Natvig D."/>
            <person name="Lalanne C."/>
            <person name="Gautier V."/>
            <person name="Ament-Velasquez S.L."/>
            <person name="Kruys A."/>
            <person name="Hutchinson M.I."/>
            <person name="Powell A.J."/>
            <person name="Barry K."/>
            <person name="Miller A.N."/>
            <person name="Grigoriev I.V."/>
            <person name="Debuchy R."/>
            <person name="Gladieux P."/>
            <person name="Thoren M.H."/>
            <person name="Johannesson H."/>
        </authorList>
    </citation>
    <scope>NUCLEOTIDE SEQUENCE</scope>
    <source>
        <strain evidence="1">PSN324</strain>
    </source>
</reference>
<gene>
    <name evidence="1" type="ORF">QBC42DRAFT_267979</name>
</gene>
<dbReference type="AlphaFoldDB" id="A0AAV9HNL0"/>
<evidence type="ECO:0000313" key="1">
    <source>
        <dbReference type="EMBL" id="KAK4462385.1"/>
    </source>
</evidence>